<dbReference type="AlphaFoldDB" id="A0A8C5JUM1"/>
<feature type="domain" description="Peptidase S1" evidence="3">
    <location>
        <begin position="37"/>
        <end position="273"/>
    </location>
</feature>
<dbReference type="Gene3D" id="2.40.10.10">
    <property type="entry name" value="Trypsin-like serine proteases"/>
    <property type="match status" value="2"/>
</dbReference>
<dbReference type="GO" id="GO:0006508">
    <property type="term" value="P:proteolysis"/>
    <property type="evidence" value="ECO:0007669"/>
    <property type="project" value="InterPro"/>
</dbReference>
<sequence length="275" mass="30303">MRPSQVHLSAASGAPVLVKVILLQPLLMAQLWGAEALLPGNHSAAPATPCARDSQPWQVSLFHGLKFQCAGVLVDPSWVLTAAHCWRKKTLMARVGNDHQLFFLEKQLRLTHPPVIHPKYQPCSGPILPHRSDEHDIMLLKLKSPVVMNSRVYPLQLPYQCAQPGQACHSAGWGTTATRRVKYNTKLTCSRVTLLSSKQCEVFYPGVITNNMICAGLDNGQDPCQSDSGGPLVCDEILQGILSWGIYPCGASQHPAVYTEICKYVPWIRKVIHSN</sequence>
<dbReference type="PROSITE" id="PS50240">
    <property type="entry name" value="TRYPSIN_DOM"/>
    <property type="match status" value="1"/>
</dbReference>
<dbReference type="FunFam" id="2.40.10.10:FF:000099">
    <property type="entry name" value="Kallikrein related-peptidase 10"/>
    <property type="match status" value="1"/>
</dbReference>
<reference evidence="4" key="1">
    <citation type="submission" date="2025-08" db="UniProtKB">
        <authorList>
            <consortium name="Ensembl"/>
        </authorList>
    </citation>
    <scope>IDENTIFICATION</scope>
</reference>
<protein>
    <submittedName>
        <fullName evidence="4">Kallikrein related-peptidase 10</fullName>
    </submittedName>
</protein>
<dbReference type="InterPro" id="IPR009003">
    <property type="entry name" value="Peptidase_S1_PA"/>
</dbReference>
<organism evidence="4 5">
    <name type="scientific">Jaculus jaculus</name>
    <name type="common">Lesser Egyptian jerboa</name>
    <dbReference type="NCBI Taxonomy" id="51337"/>
    <lineage>
        <taxon>Eukaryota</taxon>
        <taxon>Metazoa</taxon>
        <taxon>Chordata</taxon>
        <taxon>Craniata</taxon>
        <taxon>Vertebrata</taxon>
        <taxon>Euteleostomi</taxon>
        <taxon>Mammalia</taxon>
        <taxon>Eutheria</taxon>
        <taxon>Euarchontoglires</taxon>
        <taxon>Glires</taxon>
        <taxon>Rodentia</taxon>
        <taxon>Myomorpha</taxon>
        <taxon>Dipodoidea</taxon>
        <taxon>Dipodidae</taxon>
        <taxon>Dipodinae</taxon>
        <taxon>Jaculus</taxon>
    </lineage>
</organism>
<dbReference type="PANTHER" id="PTHR24271:SF66">
    <property type="entry name" value="KALLIKREIN-10"/>
    <property type="match status" value="1"/>
</dbReference>
<keyword evidence="5" id="KW-1185">Reference proteome</keyword>
<name>A0A8C5JUM1_JACJA</name>
<dbReference type="OMA" id="NNKPLWA"/>
<dbReference type="SMART" id="SM00020">
    <property type="entry name" value="Tryp_SPc"/>
    <property type="match status" value="1"/>
</dbReference>
<dbReference type="GeneID" id="101600033"/>
<dbReference type="PROSITE" id="PS00134">
    <property type="entry name" value="TRYPSIN_HIS"/>
    <property type="match status" value="1"/>
</dbReference>
<dbReference type="RefSeq" id="XP_004672628.1">
    <property type="nucleotide sequence ID" value="XM_004672571.2"/>
</dbReference>
<dbReference type="InterPro" id="IPR043504">
    <property type="entry name" value="Peptidase_S1_PA_chymotrypsin"/>
</dbReference>
<evidence type="ECO:0000313" key="5">
    <source>
        <dbReference type="Proteomes" id="UP000694385"/>
    </source>
</evidence>
<evidence type="ECO:0000313" key="4">
    <source>
        <dbReference type="Ensembl" id="ENSJJAP00000000196.1"/>
    </source>
</evidence>
<evidence type="ECO:0000259" key="3">
    <source>
        <dbReference type="PROSITE" id="PS50240"/>
    </source>
</evidence>
<dbReference type="Proteomes" id="UP000694385">
    <property type="component" value="Unassembled WGS sequence"/>
</dbReference>
<dbReference type="CTD" id="5655"/>
<dbReference type="InterPro" id="IPR001254">
    <property type="entry name" value="Trypsin_dom"/>
</dbReference>
<dbReference type="GeneTree" id="ENSGT00930000151066"/>
<dbReference type="Ensembl" id="ENSJJAT00000000222.1">
    <property type="protein sequence ID" value="ENSJJAP00000000196.1"/>
    <property type="gene ID" value="ENSJJAG00000000189.1"/>
</dbReference>
<reference evidence="4" key="2">
    <citation type="submission" date="2025-09" db="UniProtKB">
        <authorList>
            <consortium name="Ensembl"/>
        </authorList>
    </citation>
    <scope>IDENTIFICATION</scope>
</reference>
<proteinExistence type="predicted"/>
<dbReference type="OrthoDB" id="10059102at2759"/>
<keyword evidence="1" id="KW-1015">Disulfide bond</keyword>
<dbReference type="GO" id="GO:0030141">
    <property type="term" value="C:secretory granule"/>
    <property type="evidence" value="ECO:0007669"/>
    <property type="project" value="TreeGrafter"/>
</dbReference>
<dbReference type="PANTHER" id="PTHR24271">
    <property type="entry name" value="KALLIKREIN-RELATED"/>
    <property type="match status" value="1"/>
</dbReference>
<feature type="signal peptide" evidence="2">
    <location>
        <begin position="1"/>
        <end position="36"/>
    </location>
</feature>
<dbReference type="InterPro" id="IPR001314">
    <property type="entry name" value="Peptidase_S1A"/>
</dbReference>
<dbReference type="SUPFAM" id="SSF50494">
    <property type="entry name" value="Trypsin-like serine proteases"/>
    <property type="match status" value="1"/>
</dbReference>
<dbReference type="CDD" id="cd00190">
    <property type="entry name" value="Tryp_SPc"/>
    <property type="match status" value="1"/>
</dbReference>
<keyword evidence="2" id="KW-0732">Signal</keyword>
<evidence type="ECO:0000256" key="1">
    <source>
        <dbReference type="ARBA" id="ARBA00023157"/>
    </source>
</evidence>
<feature type="chain" id="PRO_5034582003" evidence="2">
    <location>
        <begin position="37"/>
        <end position="275"/>
    </location>
</feature>
<dbReference type="Pfam" id="PF00089">
    <property type="entry name" value="Trypsin"/>
    <property type="match status" value="1"/>
</dbReference>
<accession>A0A8C5JUM1</accession>
<gene>
    <name evidence="4" type="primary">Klk10</name>
</gene>
<dbReference type="PRINTS" id="PR00722">
    <property type="entry name" value="CHYMOTRYPSIN"/>
</dbReference>
<dbReference type="GO" id="GO:0004252">
    <property type="term" value="F:serine-type endopeptidase activity"/>
    <property type="evidence" value="ECO:0007669"/>
    <property type="project" value="InterPro"/>
</dbReference>
<dbReference type="InterPro" id="IPR018114">
    <property type="entry name" value="TRYPSIN_HIS"/>
</dbReference>
<evidence type="ECO:0000256" key="2">
    <source>
        <dbReference type="SAM" id="SignalP"/>
    </source>
</evidence>